<dbReference type="PANTHER" id="PTHR43429">
    <property type="entry name" value="PYRIDINE NUCLEOTIDE-DISULFIDE OXIDOREDUCTASE DOMAIN-CONTAINING"/>
    <property type="match status" value="1"/>
</dbReference>
<dbReference type="EMBL" id="CADCVD010000192">
    <property type="protein sequence ID" value="CAA9460483.1"/>
    <property type="molecule type" value="Genomic_DNA"/>
</dbReference>
<gene>
    <name evidence="9" type="ORF">AVDCRST_MAG37-3698</name>
</gene>
<evidence type="ECO:0000256" key="1">
    <source>
        <dbReference type="ARBA" id="ARBA00001974"/>
    </source>
</evidence>
<evidence type="ECO:0000313" key="9">
    <source>
        <dbReference type="EMBL" id="CAA9460483.1"/>
    </source>
</evidence>
<keyword evidence="3" id="KW-0285">Flavoprotein</keyword>
<keyword evidence="4" id="KW-0274">FAD</keyword>
<dbReference type="GO" id="GO:0016491">
    <property type="term" value="F:oxidoreductase activity"/>
    <property type="evidence" value="ECO:0007669"/>
    <property type="project" value="UniProtKB-KW"/>
</dbReference>
<keyword evidence="5" id="KW-0560">Oxidoreductase</keyword>
<organism evidence="9">
    <name type="scientific">uncultured Rubrobacteraceae bacterium</name>
    <dbReference type="NCBI Taxonomy" id="349277"/>
    <lineage>
        <taxon>Bacteria</taxon>
        <taxon>Bacillati</taxon>
        <taxon>Actinomycetota</taxon>
        <taxon>Rubrobacteria</taxon>
        <taxon>Rubrobacterales</taxon>
        <taxon>Rubrobacteraceae</taxon>
        <taxon>environmental samples</taxon>
    </lineage>
</organism>
<feature type="domain" description="FAD/NAD(P)-binding" evidence="8">
    <location>
        <begin position="2"/>
        <end position="286"/>
    </location>
</feature>
<sequence length="459" mass="49026">MRLVVIGGVAAGTKAVSRARRLNPDLEITLYQEEPEISISECGLPYFISGVVESRDDLVARTPEDFAEKDVEILTRHRVESVDPENKRLIVKDLSTGKEFEDSYDRLLISTGARAVLPPIEGASLSGVFALRFLSDADAIMRYIRERSPGKAAIIGGGYIGLELAENLREIGMEVAVVEAEGRVANTYGSEVSEKIQEHLKEKGVEVFSCEKVDELAGEGDRVRAVRFDGEETEAEMVIVGVGVEPAVELAKEAGARIGTTGAIKVDKYLKTNLPDVWAAGDCVETTNLITGEPTWAPLGDTANQMGRVAGTNFASGEDVLEFPGVLGTGVFKVFELIVAKTGLSKEEAEGAGFEVVTAAVDSKDKAGYLPGADPVFIKLIADAATGRLLGAEMVGGRADKYVDICATAIWGKLSYPDLVNLDLAYAPHFGPVLSPVIVAASALASEFERETEGIRATE</sequence>
<dbReference type="InterPro" id="IPR036188">
    <property type="entry name" value="FAD/NAD-bd_sf"/>
</dbReference>
<evidence type="ECO:0000256" key="4">
    <source>
        <dbReference type="ARBA" id="ARBA00022827"/>
    </source>
</evidence>
<dbReference type="SUPFAM" id="SSF51905">
    <property type="entry name" value="FAD/NAD(P)-binding domain"/>
    <property type="match status" value="2"/>
</dbReference>
<dbReference type="SUPFAM" id="SSF55424">
    <property type="entry name" value="FAD/NAD-linked reductases, dimerisation (C-terminal) domain"/>
    <property type="match status" value="1"/>
</dbReference>
<reference evidence="9" key="1">
    <citation type="submission" date="2020-02" db="EMBL/GenBank/DDBJ databases">
        <authorList>
            <person name="Meier V. D."/>
        </authorList>
    </citation>
    <scope>NUCLEOTIDE SEQUENCE</scope>
    <source>
        <strain evidence="9">AVDCRST_MAG37</strain>
    </source>
</reference>
<evidence type="ECO:0000256" key="3">
    <source>
        <dbReference type="ARBA" id="ARBA00022630"/>
    </source>
</evidence>
<dbReference type="Gene3D" id="3.50.50.60">
    <property type="entry name" value="FAD/NAD(P)-binding domain"/>
    <property type="match status" value="2"/>
</dbReference>
<dbReference type="AlphaFoldDB" id="A0A6J4R0B2"/>
<name>A0A6J4R0B2_9ACTN</name>
<dbReference type="PRINTS" id="PR00411">
    <property type="entry name" value="PNDRDTASEI"/>
</dbReference>
<dbReference type="InterPro" id="IPR050260">
    <property type="entry name" value="FAD-bd_OxRdtase"/>
</dbReference>
<feature type="domain" description="Pyridine nucleotide-disulphide oxidoreductase dimerisation" evidence="7">
    <location>
        <begin position="333"/>
        <end position="431"/>
    </location>
</feature>
<comment type="cofactor">
    <cofactor evidence="1">
        <name>FAD</name>
        <dbReference type="ChEBI" id="CHEBI:57692"/>
    </cofactor>
</comment>
<evidence type="ECO:0000256" key="6">
    <source>
        <dbReference type="ARBA" id="ARBA00023284"/>
    </source>
</evidence>
<dbReference type="Pfam" id="PF07992">
    <property type="entry name" value="Pyr_redox_2"/>
    <property type="match status" value="1"/>
</dbReference>
<comment type="similarity">
    <text evidence="2">Belongs to the class-III pyridine nucleotide-disulfide oxidoreductase family.</text>
</comment>
<evidence type="ECO:0000259" key="7">
    <source>
        <dbReference type="Pfam" id="PF02852"/>
    </source>
</evidence>
<dbReference type="InterPro" id="IPR016156">
    <property type="entry name" value="FAD/NAD-linked_Rdtase_dimer_sf"/>
</dbReference>
<dbReference type="InterPro" id="IPR004099">
    <property type="entry name" value="Pyr_nucl-diS_OxRdtase_dimer"/>
</dbReference>
<protein>
    <submittedName>
        <fullName evidence="9">Ferredoxin reductase</fullName>
    </submittedName>
</protein>
<proteinExistence type="inferred from homology"/>
<evidence type="ECO:0000256" key="2">
    <source>
        <dbReference type="ARBA" id="ARBA00009130"/>
    </source>
</evidence>
<dbReference type="InterPro" id="IPR023753">
    <property type="entry name" value="FAD/NAD-binding_dom"/>
</dbReference>
<keyword evidence="6" id="KW-0676">Redox-active center</keyword>
<dbReference type="PRINTS" id="PR00368">
    <property type="entry name" value="FADPNR"/>
</dbReference>
<accession>A0A6J4R0B2</accession>
<dbReference type="PANTHER" id="PTHR43429:SF1">
    <property type="entry name" value="NAD(P)H SULFUR OXIDOREDUCTASE (COA-DEPENDENT)"/>
    <property type="match status" value="1"/>
</dbReference>
<evidence type="ECO:0000256" key="5">
    <source>
        <dbReference type="ARBA" id="ARBA00023002"/>
    </source>
</evidence>
<evidence type="ECO:0000259" key="8">
    <source>
        <dbReference type="Pfam" id="PF07992"/>
    </source>
</evidence>
<dbReference type="Pfam" id="PF02852">
    <property type="entry name" value="Pyr_redox_dim"/>
    <property type="match status" value="1"/>
</dbReference>